<gene>
    <name evidence="2" type="ORF">DI09_265p10</name>
</gene>
<sequence>RTFVSRGSAIGVFKTTDTNGISFETTITSVKSPSDKKLFSPTKLMLHDNDSSLILMRPNDEHSLYKMDLERGEVVEEWKIDADATVTNIVPDSKYAQMTACQTLIGMNHNSIFRIDPRLSGTKRVESESKQYVVKNDFSCGATTASGELAVASLKGDIRLFNKLDKRAKTLLPGFGDTTDDGKAILATCKNYILLINTDLADGKNTGFTKSLGSEKPVPIRLQLKPEHVAYMGVKSVAFTEAHFSTGEAADRSIVASTGPYVITWSMKAIRQGKLYDYSIRKYSDTVVADNFKYGQDRNIIVTLPDQVSMISKSSLFSPKKLRSVNGIVDSPF</sequence>
<dbReference type="InterPro" id="IPR013863">
    <property type="entry name" value="VID27_C"/>
</dbReference>
<name>A0A098VS13_9MICR</name>
<dbReference type="Pfam" id="PF08553">
    <property type="entry name" value="VID27"/>
    <property type="match status" value="1"/>
</dbReference>
<dbReference type="Proteomes" id="UP000029725">
    <property type="component" value="Unassembled WGS sequence"/>
</dbReference>
<dbReference type="InterPro" id="IPR040458">
    <property type="entry name" value="Vid27"/>
</dbReference>
<feature type="domain" description="Vacuolar import/degradation Vid27 C-terminal" evidence="1">
    <location>
        <begin position="1"/>
        <end position="321"/>
    </location>
</feature>
<dbReference type="OrthoDB" id="10251113at2759"/>
<evidence type="ECO:0000313" key="2">
    <source>
        <dbReference type="EMBL" id="KGG51833.1"/>
    </source>
</evidence>
<dbReference type="GO" id="GO:0005634">
    <property type="term" value="C:nucleus"/>
    <property type="evidence" value="ECO:0007669"/>
    <property type="project" value="TreeGrafter"/>
</dbReference>
<dbReference type="InterPro" id="IPR011044">
    <property type="entry name" value="Quino_amine_DH_bsu"/>
</dbReference>
<dbReference type="GeneID" id="25259280"/>
<dbReference type="HOGENOM" id="CLU_007002_1_0_1"/>
<reference evidence="2 3" key="1">
    <citation type="submission" date="2014-04" db="EMBL/GenBank/DDBJ databases">
        <title>A new species of microsporidia sheds light on the evolution of extreme parasitism.</title>
        <authorList>
            <person name="Haag K.L."/>
            <person name="James T.Y."/>
            <person name="Larsson R."/>
            <person name="Schaer T.M."/>
            <person name="Refardt D."/>
            <person name="Pombert J.-F."/>
            <person name="Ebert D."/>
        </authorList>
    </citation>
    <scope>NUCLEOTIDE SEQUENCE [LARGE SCALE GENOMIC DNA]</scope>
    <source>
        <strain evidence="2 3">UGP3</strain>
        <tissue evidence="2">Spores</tissue>
    </source>
</reference>
<organism evidence="2 3">
    <name type="scientific">Mitosporidium daphniae</name>
    <dbReference type="NCBI Taxonomy" id="1485682"/>
    <lineage>
        <taxon>Eukaryota</taxon>
        <taxon>Fungi</taxon>
        <taxon>Fungi incertae sedis</taxon>
        <taxon>Microsporidia</taxon>
        <taxon>Mitosporidium</taxon>
    </lineage>
</organism>
<dbReference type="GO" id="GO:0005737">
    <property type="term" value="C:cytoplasm"/>
    <property type="evidence" value="ECO:0007669"/>
    <property type="project" value="TreeGrafter"/>
</dbReference>
<evidence type="ECO:0000313" key="3">
    <source>
        <dbReference type="Proteomes" id="UP000029725"/>
    </source>
</evidence>
<proteinExistence type="predicted"/>
<dbReference type="EMBL" id="JMKJ01000183">
    <property type="protein sequence ID" value="KGG51833.1"/>
    <property type="molecule type" value="Genomic_DNA"/>
</dbReference>
<dbReference type="PANTHER" id="PTHR31913">
    <property type="entry name" value="VACUOLAR IMPORT AND DEGRADATION PROTEIN 27"/>
    <property type="match status" value="1"/>
</dbReference>
<dbReference type="RefSeq" id="XP_013238269.1">
    <property type="nucleotide sequence ID" value="XM_013382815.1"/>
</dbReference>
<comment type="caution">
    <text evidence="2">The sequence shown here is derived from an EMBL/GenBank/DDBJ whole genome shotgun (WGS) entry which is preliminary data.</text>
</comment>
<accession>A0A098VS13</accession>
<keyword evidence="3" id="KW-1185">Reference proteome</keyword>
<dbReference type="PANTHER" id="PTHR31913:SF0">
    <property type="entry name" value="VACUOLAR IMPORT AND DEGRADATION PROTEIN 27"/>
    <property type="match status" value="1"/>
</dbReference>
<dbReference type="VEuPathDB" id="MicrosporidiaDB:DI09_265p10"/>
<protein>
    <recommendedName>
        <fullName evidence="1">Vacuolar import/degradation Vid27 C-terminal domain-containing protein</fullName>
    </recommendedName>
</protein>
<dbReference type="AlphaFoldDB" id="A0A098VS13"/>
<feature type="non-terminal residue" evidence="2">
    <location>
        <position position="1"/>
    </location>
</feature>
<dbReference type="SUPFAM" id="SSF50969">
    <property type="entry name" value="YVTN repeat-like/Quinoprotein amine dehydrogenase"/>
    <property type="match status" value="1"/>
</dbReference>
<evidence type="ECO:0000259" key="1">
    <source>
        <dbReference type="Pfam" id="PF08553"/>
    </source>
</evidence>